<dbReference type="AlphaFoldDB" id="A0A7C5URI9"/>
<gene>
    <name evidence="1" type="ORF">ENL96_01375</name>
</gene>
<sequence length="406" mass="43992">MLRLKTNFKTVKNINKKFIIFVLFICFVWNSRRYVFSDDVGSQNYKIKDLSVGSIGGENLSSSGGYRIMISIGDNANDDRFIGTSYKLGVGPLYNWMATAPSIKCFAASAGDSTVDCDDPDVKPDGMVEVCGEGGCFDRAHFELYNENNPSDTLYSVQITTDPDWSTWNYIDASTFLIESAESHDINDYITESSWESQNFNILGLTPGTTYYIRATALHGDFTESGPGPSKNATTAYPKITFDIDIAGTSGQNSETSAPYSIDIGEIGVGSVTTAPNLIWLDLGSNSLGGSFIHVKDRNSGLFSESKNYTIISANANLDTQPEGYGLVQYFSGQVYLGPLVVETDFGRGGNTVGGISTTARQIYNSSSNPIYKGRAGIYLKAKASVSAPASSDYSDEITFTSFGVF</sequence>
<dbReference type="SUPFAM" id="SSF49265">
    <property type="entry name" value="Fibronectin type III"/>
    <property type="match status" value="1"/>
</dbReference>
<dbReference type="InterPro" id="IPR036116">
    <property type="entry name" value="FN3_sf"/>
</dbReference>
<proteinExistence type="predicted"/>
<organism evidence="1">
    <name type="scientific">candidate division CPR3 bacterium</name>
    <dbReference type="NCBI Taxonomy" id="2268181"/>
    <lineage>
        <taxon>Bacteria</taxon>
        <taxon>Bacteria division CPR3</taxon>
    </lineage>
</organism>
<reference evidence="1" key="1">
    <citation type="journal article" date="2020" name="mSystems">
        <title>Genome- and Community-Level Interaction Insights into Carbon Utilization and Element Cycling Functions of Hydrothermarchaeota in Hydrothermal Sediment.</title>
        <authorList>
            <person name="Zhou Z."/>
            <person name="Liu Y."/>
            <person name="Xu W."/>
            <person name="Pan J."/>
            <person name="Luo Z.H."/>
            <person name="Li M."/>
        </authorList>
    </citation>
    <scope>NUCLEOTIDE SEQUENCE [LARGE SCALE GENOMIC DNA]</scope>
    <source>
        <strain evidence="1">SpSt-1042</strain>
    </source>
</reference>
<protein>
    <submittedName>
        <fullName evidence="1">Uncharacterized protein</fullName>
    </submittedName>
</protein>
<dbReference type="EMBL" id="DRVY01000042">
    <property type="protein sequence ID" value="HHR92148.1"/>
    <property type="molecule type" value="Genomic_DNA"/>
</dbReference>
<name>A0A7C5URI9_UNCC3</name>
<evidence type="ECO:0000313" key="1">
    <source>
        <dbReference type="EMBL" id="HHR92148.1"/>
    </source>
</evidence>
<comment type="caution">
    <text evidence="1">The sequence shown here is derived from an EMBL/GenBank/DDBJ whole genome shotgun (WGS) entry which is preliminary data.</text>
</comment>
<accession>A0A7C5URI9</accession>